<evidence type="ECO:0000259" key="3">
    <source>
        <dbReference type="PROSITE" id="PS51747"/>
    </source>
</evidence>
<dbReference type="RefSeq" id="WP_343759753.1">
    <property type="nucleotide sequence ID" value="NZ_BAAACG010000006.1"/>
</dbReference>
<protein>
    <submittedName>
        <fullName evidence="4">Nucleoside deaminase</fullName>
    </submittedName>
</protein>
<evidence type="ECO:0000313" key="4">
    <source>
        <dbReference type="EMBL" id="GAA0736488.1"/>
    </source>
</evidence>
<name>A0ABP3ULN4_9CLOT</name>
<gene>
    <name evidence="4" type="ORF">GCM10008906_11530</name>
</gene>
<reference evidence="5" key="1">
    <citation type="journal article" date="2019" name="Int. J. Syst. Evol. Microbiol.">
        <title>The Global Catalogue of Microorganisms (GCM) 10K type strain sequencing project: providing services to taxonomists for standard genome sequencing and annotation.</title>
        <authorList>
            <consortium name="The Broad Institute Genomics Platform"/>
            <consortium name="The Broad Institute Genome Sequencing Center for Infectious Disease"/>
            <person name="Wu L."/>
            <person name="Ma J."/>
        </authorList>
    </citation>
    <scope>NUCLEOTIDE SEQUENCE [LARGE SCALE GENOMIC DNA]</scope>
    <source>
        <strain evidence="5">JCM 1407</strain>
    </source>
</reference>
<evidence type="ECO:0000256" key="2">
    <source>
        <dbReference type="ARBA" id="ARBA00022833"/>
    </source>
</evidence>
<dbReference type="PROSITE" id="PS00903">
    <property type="entry name" value="CYT_DCMP_DEAMINASES_1"/>
    <property type="match status" value="1"/>
</dbReference>
<dbReference type="InterPro" id="IPR016193">
    <property type="entry name" value="Cytidine_deaminase-like"/>
</dbReference>
<dbReference type="SUPFAM" id="SSF53927">
    <property type="entry name" value="Cytidine deaminase-like"/>
    <property type="match status" value="1"/>
</dbReference>
<dbReference type="Proteomes" id="UP001501510">
    <property type="component" value="Unassembled WGS sequence"/>
</dbReference>
<dbReference type="PANTHER" id="PTHR11079:SF161">
    <property type="entry name" value="CMP_DCMP-TYPE DEAMINASE DOMAIN-CONTAINING PROTEIN"/>
    <property type="match status" value="1"/>
</dbReference>
<keyword evidence="5" id="KW-1185">Reference proteome</keyword>
<dbReference type="CDD" id="cd01285">
    <property type="entry name" value="nucleoside_deaminase"/>
    <property type="match status" value="1"/>
</dbReference>
<evidence type="ECO:0000313" key="5">
    <source>
        <dbReference type="Proteomes" id="UP001501510"/>
    </source>
</evidence>
<sequence length="151" mass="17312">MNKKDDYFMRKAIEFAIKSKEKGNAPFGAVLVKDDNIVMIEENEVNTLSDPTSHAEMSLIRNFCQQNRITDLHEYILYSSCEPCAMCCAAMSWANLGKLVYSVSNDELTKMFGDNIKIFSKELFQKSTNKPVVVEKVLNKEGLKVFEKYKF</sequence>
<dbReference type="InterPro" id="IPR002125">
    <property type="entry name" value="CMP_dCMP_dom"/>
</dbReference>
<comment type="caution">
    <text evidence="4">The sequence shown here is derived from an EMBL/GenBank/DDBJ whole genome shotgun (WGS) entry which is preliminary data.</text>
</comment>
<dbReference type="PANTHER" id="PTHR11079">
    <property type="entry name" value="CYTOSINE DEAMINASE FAMILY MEMBER"/>
    <property type="match status" value="1"/>
</dbReference>
<accession>A0ABP3ULN4</accession>
<keyword evidence="1" id="KW-0479">Metal-binding</keyword>
<dbReference type="InterPro" id="IPR016192">
    <property type="entry name" value="APOBEC/CMP_deaminase_Zn-bd"/>
</dbReference>
<feature type="domain" description="CMP/dCMP-type deaminase" evidence="3">
    <location>
        <begin position="3"/>
        <end position="115"/>
    </location>
</feature>
<evidence type="ECO:0000256" key="1">
    <source>
        <dbReference type="ARBA" id="ARBA00022723"/>
    </source>
</evidence>
<dbReference type="Gene3D" id="3.40.140.10">
    <property type="entry name" value="Cytidine Deaminase, domain 2"/>
    <property type="match status" value="1"/>
</dbReference>
<dbReference type="PROSITE" id="PS51747">
    <property type="entry name" value="CYT_DCMP_DEAMINASES_2"/>
    <property type="match status" value="1"/>
</dbReference>
<dbReference type="EMBL" id="BAAACG010000006">
    <property type="protein sequence ID" value="GAA0736488.1"/>
    <property type="molecule type" value="Genomic_DNA"/>
</dbReference>
<proteinExistence type="predicted"/>
<dbReference type="Pfam" id="PF00383">
    <property type="entry name" value="dCMP_cyt_deam_1"/>
    <property type="match status" value="1"/>
</dbReference>
<organism evidence="4 5">
    <name type="scientific">Clostridium oceanicum</name>
    <dbReference type="NCBI Taxonomy" id="1543"/>
    <lineage>
        <taxon>Bacteria</taxon>
        <taxon>Bacillati</taxon>
        <taxon>Bacillota</taxon>
        <taxon>Clostridia</taxon>
        <taxon>Eubacteriales</taxon>
        <taxon>Clostridiaceae</taxon>
        <taxon>Clostridium</taxon>
    </lineage>
</organism>
<keyword evidence="2" id="KW-0862">Zinc</keyword>